<dbReference type="Proteomes" id="UP001652442">
    <property type="component" value="Unassembled WGS sequence"/>
</dbReference>
<sequence>MSTNKPITDPDMIPDFIKEQLMKPNAFAELIGDEEASAASYFKSESRKEMRRFYLNYPAIDPNGTELRLYVEIEVDEEDPSYLNYWIGCEEHPRKRYIASVQGNLDQESLLDIVKIKHLNIYLKEL</sequence>
<keyword evidence="2" id="KW-1185">Reference proteome</keyword>
<name>A0ABT2TMH9_9FIRM</name>
<dbReference type="EMBL" id="JAOQJQ010000007">
    <property type="protein sequence ID" value="MCU6763430.1"/>
    <property type="molecule type" value="Genomic_DNA"/>
</dbReference>
<reference evidence="1 2" key="1">
    <citation type="journal article" date="2021" name="ISME Commun">
        <title>Automated analysis of genomic sequences facilitates high-throughput and comprehensive description of bacteria.</title>
        <authorList>
            <person name="Hitch T.C.A."/>
        </authorList>
    </citation>
    <scope>NUCLEOTIDE SEQUENCE [LARGE SCALE GENOMIC DNA]</scope>
    <source>
        <strain evidence="1 2">Sanger_109</strain>
    </source>
</reference>
<evidence type="ECO:0000313" key="2">
    <source>
        <dbReference type="Proteomes" id="UP001652442"/>
    </source>
</evidence>
<organism evidence="1 2">
    <name type="scientific">Brotonthovivens ammoniilytica</name>
    <dbReference type="NCBI Taxonomy" id="2981725"/>
    <lineage>
        <taxon>Bacteria</taxon>
        <taxon>Bacillati</taxon>
        <taxon>Bacillota</taxon>
        <taxon>Clostridia</taxon>
        <taxon>Lachnospirales</taxon>
        <taxon>Lachnospiraceae</taxon>
        <taxon>Brotonthovivens</taxon>
    </lineage>
</organism>
<protein>
    <submittedName>
        <fullName evidence="1">Uncharacterized protein</fullName>
    </submittedName>
</protein>
<gene>
    <name evidence="1" type="ORF">OCV88_14035</name>
</gene>
<comment type="caution">
    <text evidence="1">The sequence shown here is derived from an EMBL/GenBank/DDBJ whole genome shotgun (WGS) entry which is preliminary data.</text>
</comment>
<evidence type="ECO:0000313" key="1">
    <source>
        <dbReference type="EMBL" id="MCU6763430.1"/>
    </source>
</evidence>
<proteinExistence type="predicted"/>
<accession>A0ABT2TMH9</accession>
<dbReference type="RefSeq" id="WP_158426075.1">
    <property type="nucleotide sequence ID" value="NZ_JAOQJQ010000007.1"/>
</dbReference>